<dbReference type="PANTHER" id="PTHR43215">
    <property type="entry name" value="RADIAL SPOKE HEAD 1 HOMOLOG"/>
    <property type="match status" value="1"/>
</dbReference>
<dbReference type="AlphaFoldDB" id="A0A2S2PYA7"/>
<protein>
    <submittedName>
        <fullName evidence="2">MORN repeat-containing protein 3</fullName>
    </submittedName>
</protein>
<proteinExistence type="predicted"/>
<evidence type="ECO:0000256" key="1">
    <source>
        <dbReference type="ARBA" id="ARBA00022737"/>
    </source>
</evidence>
<accession>A0A2S2PYA7</accession>
<dbReference type="SMART" id="SM00698">
    <property type="entry name" value="MORN"/>
    <property type="match status" value="4"/>
</dbReference>
<reference evidence="2" key="1">
    <citation type="submission" date="2018-04" db="EMBL/GenBank/DDBJ databases">
        <title>Transcriptome assembly of Sipha flava.</title>
        <authorList>
            <person name="Scully E.D."/>
            <person name="Geib S.M."/>
            <person name="Palmer N.A."/>
            <person name="Koch K."/>
            <person name="Bradshaw J."/>
            <person name="Heng-Moss T."/>
            <person name="Sarath G."/>
        </authorList>
    </citation>
    <scope>NUCLEOTIDE SEQUENCE</scope>
</reference>
<dbReference type="SUPFAM" id="SSF82185">
    <property type="entry name" value="Histone H3 K4-specific methyltransferase SET7/9 N-terminal domain"/>
    <property type="match status" value="2"/>
</dbReference>
<organism evidence="2">
    <name type="scientific">Sipha flava</name>
    <name type="common">yellow sugarcane aphid</name>
    <dbReference type="NCBI Taxonomy" id="143950"/>
    <lineage>
        <taxon>Eukaryota</taxon>
        <taxon>Metazoa</taxon>
        <taxon>Ecdysozoa</taxon>
        <taxon>Arthropoda</taxon>
        <taxon>Hexapoda</taxon>
        <taxon>Insecta</taxon>
        <taxon>Pterygota</taxon>
        <taxon>Neoptera</taxon>
        <taxon>Paraneoptera</taxon>
        <taxon>Hemiptera</taxon>
        <taxon>Sternorrhyncha</taxon>
        <taxon>Aphidomorpha</taxon>
        <taxon>Aphidoidea</taxon>
        <taxon>Aphididae</taxon>
        <taxon>Sipha</taxon>
    </lineage>
</organism>
<dbReference type="EMBL" id="GGMS01001305">
    <property type="protein sequence ID" value="MBY70508.1"/>
    <property type="molecule type" value="Transcribed_RNA"/>
</dbReference>
<dbReference type="Pfam" id="PF02493">
    <property type="entry name" value="MORN"/>
    <property type="match status" value="5"/>
</dbReference>
<name>A0A2S2PYA7_9HEMI</name>
<sequence>MLVVMVAIKHISRLVLRHVSIKIIENGCTTVIDNTVLLRRDRPDGKRFAKMRVFRSHDEMTKLLATTCFRHGKNGPTEVQRLVRFSMKNGFHPGVHEKHGLYVGNWENDVKQGKGKKIYKNKTIYEGDWLANKRHGYGVLTKKVDDIYIFVYEGKWINNRFAEGKWYEDCGIYDGCFSTTGTRTKCGYGIMRWNNGAVYCGHWRDNKFNGRGQYIEANGNVYDGQWCKGLKHGEGLYVFKEKGQYMEGVWIQGVPRVGVIKHLRHKRDVNEVVTIPHTLPKISESNEECIRAAYEREKSETLKHAYEQLVSL</sequence>
<dbReference type="Gene3D" id="2.20.110.10">
    <property type="entry name" value="Histone H3 K4-specific methyltransferase SET7/9 N-terminal domain"/>
    <property type="match status" value="2"/>
</dbReference>
<dbReference type="PANTHER" id="PTHR43215:SF14">
    <property type="entry name" value="RADIAL SPOKE HEAD 1 HOMOLOG"/>
    <property type="match status" value="1"/>
</dbReference>
<dbReference type="InterPro" id="IPR003409">
    <property type="entry name" value="MORN"/>
</dbReference>
<gene>
    <name evidence="2" type="primary">morn3</name>
    <name evidence="2" type="ORF">g.149429</name>
</gene>
<dbReference type="OrthoDB" id="270720at2759"/>
<evidence type="ECO:0000313" key="2">
    <source>
        <dbReference type="EMBL" id="MBY70508.1"/>
    </source>
</evidence>
<keyword evidence="1" id="KW-0677">Repeat</keyword>